<organism evidence="2 3">
    <name type="scientific">Emiliania huxleyi (strain CCMP1516)</name>
    <dbReference type="NCBI Taxonomy" id="280463"/>
    <lineage>
        <taxon>Eukaryota</taxon>
        <taxon>Haptista</taxon>
        <taxon>Haptophyta</taxon>
        <taxon>Prymnesiophyceae</taxon>
        <taxon>Isochrysidales</taxon>
        <taxon>Noelaerhabdaceae</taxon>
        <taxon>Emiliania</taxon>
    </lineage>
</organism>
<dbReference type="AlphaFoldDB" id="A0A0D3I2P6"/>
<accession>A0A0D3I2P6</accession>
<keyword evidence="3" id="KW-1185">Reference proteome</keyword>
<evidence type="ECO:0000256" key="1">
    <source>
        <dbReference type="SAM" id="MobiDB-lite"/>
    </source>
</evidence>
<reference evidence="2" key="2">
    <citation type="submission" date="2024-10" db="UniProtKB">
        <authorList>
            <consortium name="EnsemblProtists"/>
        </authorList>
    </citation>
    <scope>IDENTIFICATION</scope>
</reference>
<dbReference type="Proteomes" id="UP000013827">
    <property type="component" value="Unassembled WGS sequence"/>
</dbReference>
<evidence type="ECO:0000313" key="2">
    <source>
        <dbReference type="EnsemblProtists" id="EOD05531"/>
    </source>
</evidence>
<name>A0A0D3I2P6_EMIH1</name>
<protein>
    <submittedName>
        <fullName evidence="2">Uncharacterized protein</fullName>
    </submittedName>
</protein>
<feature type="compositionally biased region" description="Low complexity" evidence="1">
    <location>
        <begin position="1"/>
        <end position="13"/>
    </location>
</feature>
<dbReference type="KEGG" id="ehx:EMIHUDRAFT_446591"/>
<reference evidence="3" key="1">
    <citation type="journal article" date="2013" name="Nature">
        <title>Pan genome of the phytoplankton Emiliania underpins its global distribution.</title>
        <authorList>
            <person name="Read B.A."/>
            <person name="Kegel J."/>
            <person name="Klute M.J."/>
            <person name="Kuo A."/>
            <person name="Lefebvre S.C."/>
            <person name="Maumus F."/>
            <person name="Mayer C."/>
            <person name="Miller J."/>
            <person name="Monier A."/>
            <person name="Salamov A."/>
            <person name="Young J."/>
            <person name="Aguilar M."/>
            <person name="Claverie J.M."/>
            <person name="Frickenhaus S."/>
            <person name="Gonzalez K."/>
            <person name="Herman E.K."/>
            <person name="Lin Y.C."/>
            <person name="Napier J."/>
            <person name="Ogata H."/>
            <person name="Sarno A.F."/>
            <person name="Shmutz J."/>
            <person name="Schroeder D."/>
            <person name="de Vargas C."/>
            <person name="Verret F."/>
            <person name="von Dassow P."/>
            <person name="Valentin K."/>
            <person name="Van de Peer Y."/>
            <person name="Wheeler G."/>
            <person name="Dacks J.B."/>
            <person name="Delwiche C.F."/>
            <person name="Dyhrman S.T."/>
            <person name="Glockner G."/>
            <person name="John U."/>
            <person name="Richards T."/>
            <person name="Worden A.Z."/>
            <person name="Zhang X."/>
            <person name="Grigoriev I.V."/>
            <person name="Allen A.E."/>
            <person name="Bidle K."/>
            <person name="Borodovsky M."/>
            <person name="Bowler C."/>
            <person name="Brownlee C."/>
            <person name="Cock J.M."/>
            <person name="Elias M."/>
            <person name="Gladyshev V.N."/>
            <person name="Groth M."/>
            <person name="Guda C."/>
            <person name="Hadaegh A."/>
            <person name="Iglesias-Rodriguez M.D."/>
            <person name="Jenkins J."/>
            <person name="Jones B.M."/>
            <person name="Lawson T."/>
            <person name="Leese F."/>
            <person name="Lindquist E."/>
            <person name="Lobanov A."/>
            <person name="Lomsadze A."/>
            <person name="Malik S.B."/>
            <person name="Marsh M.E."/>
            <person name="Mackinder L."/>
            <person name="Mock T."/>
            <person name="Mueller-Roeber B."/>
            <person name="Pagarete A."/>
            <person name="Parker M."/>
            <person name="Probert I."/>
            <person name="Quesneville H."/>
            <person name="Raines C."/>
            <person name="Rensing S.A."/>
            <person name="Riano-Pachon D.M."/>
            <person name="Richier S."/>
            <person name="Rokitta S."/>
            <person name="Shiraiwa Y."/>
            <person name="Soanes D.M."/>
            <person name="van der Giezen M."/>
            <person name="Wahlund T.M."/>
            <person name="Williams B."/>
            <person name="Wilson W."/>
            <person name="Wolfe G."/>
            <person name="Wurch L.L."/>
        </authorList>
    </citation>
    <scope>NUCLEOTIDE SEQUENCE</scope>
</reference>
<feature type="region of interest" description="Disordered" evidence="1">
    <location>
        <begin position="1"/>
        <end position="55"/>
    </location>
</feature>
<dbReference type="PaxDb" id="2903-EOD05531"/>
<dbReference type="RefSeq" id="XP_005757960.1">
    <property type="nucleotide sequence ID" value="XM_005757903.1"/>
</dbReference>
<dbReference type="GeneID" id="17251682"/>
<evidence type="ECO:0000313" key="3">
    <source>
        <dbReference type="Proteomes" id="UP000013827"/>
    </source>
</evidence>
<dbReference type="HOGENOM" id="CLU_1182055_0_0_1"/>
<dbReference type="EnsemblProtists" id="EOD05531">
    <property type="protein sequence ID" value="EOD05531"/>
    <property type="gene ID" value="EMIHUDRAFT_446591"/>
</dbReference>
<sequence length="235" mass="26056">MDPAASAQAAPRIRASRVPRRDPRSEPPLGAARRARRERRPAAGDPRAPSEPGRPRGELRLVGFVWYDYWCMPQGERTPTEKVDFKRMLQNVNLLYLGCSVLILQELSYLSRFWTQFEAWCSMQAATGGGLGPAPAAERRCTVVPIHQATEGMASELIMMWASRSVDEAIDTLASPDVTVTNQSDKELQLYKLRELDSLVQEAVAQCESEAADPTVVEIAPAPDRGSNSIFERAE</sequence>
<proteinExistence type="predicted"/>